<organism evidence="5 6">
    <name type="scientific">Microbacterium phage Dismas</name>
    <dbReference type="NCBI Taxonomy" id="2065199"/>
    <lineage>
        <taxon>Viruses</taxon>
        <taxon>Duplodnaviria</taxon>
        <taxon>Heunggongvirae</taxon>
        <taxon>Uroviricota</taxon>
        <taxon>Caudoviricetes</taxon>
        <taxon>Dismasvirus</taxon>
        <taxon>Dismasvirus dismas</taxon>
    </lineage>
</organism>
<dbReference type="Proteomes" id="UP000241261">
    <property type="component" value="Segment"/>
</dbReference>
<feature type="compositionally biased region" description="Low complexity" evidence="4">
    <location>
        <begin position="407"/>
        <end position="432"/>
    </location>
</feature>
<dbReference type="Pfam" id="PF04860">
    <property type="entry name" value="Phage_portal"/>
    <property type="match status" value="1"/>
</dbReference>
<evidence type="ECO:0000256" key="2">
    <source>
        <dbReference type="ARBA" id="ARBA00023009"/>
    </source>
</evidence>
<evidence type="ECO:0000256" key="4">
    <source>
        <dbReference type="SAM" id="MobiDB-lite"/>
    </source>
</evidence>
<keyword evidence="1" id="KW-0118">Viral capsid assembly</keyword>
<dbReference type="GeneID" id="40098802"/>
<keyword evidence="6" id="KW-1185">Reference proteome</keyword>
<evidence type="ECO:0000256" key="3">
    <source>
        <dbReference type="ARBA" id="ARBA00023219"/>
    </source>
</evidence>
<evidence type="ECO:0000313" key="5">
    <source>
        <dbReference type="EMBL" id="AUG84801.1"/>
    </source>
</evidence>
<sequence length="674" mass="72528">MALRDFVQRVVNTTWGSGPHGVGGVGGTLAESIGSMDPAIARSIIESMTAGDLYATQPHLHTVVSFVARNGAQLGRHVYSRTADDGRERVRDSYAAQVLNKPNSYMTGYDLFTHLFSELALYDFALWLVVYRDGRWQIDPIPGTWIAGTKSDAFGRVAEYKIMPGAGLNPSEHFWVKSTEAVVFRGYSPAGFKTGSSAVVSLRSTLAEQVEAMKFRQQMWQRGGRIGMYLTRPADAPEWSAEGKAKFIQQWKAQWSGGGAEAGGTPLLDEGMEMKRVGFNAKEEQWLEAATLSLATVAGAYHVPPSMVGVQGATSSFASVKEFRKMLYTETLGPSVAQVEDVINQFLLPMLGEPEAHYFELNIHEKLQGDFEEQGNVLFQAVGGPYMTPNEARKRNNMAPIDGGDELLAPLNMGAAGNNGPAADAPVAPSPSGTAESADPGKTAQKPNGATHGDRARGGEASGLKAPESPALVEDLADYFARVKRVTLARIGTKEPDWWNQKKWNQELSSVLHPHLLRESAGAARRAAAGAKLDPDAYSVPRTEKFLKAVADSRADLVNATVRDHYESALEAGTDPTLVYEDTESHAKTVAGTLMTFVAGFAAVEVAKQLVPDKGPTKTWVASGLPNSRHAELDGETVPIDEPFSNGAMWPGDPVLGAEGVSNCGCGVDINYEK</sequence>
<keyword evidence="2" id="KW-1162">Viral penetration into host cytoplasm</keyword>
<keyword evidence="1" id="KW-1188">Viral release from host cell</keyword>
<dbReference type="EMBL" id="MG670586">
    <property type="protein sequence ID" value="AUG84801.1"/>
    <property type="molecule type" value="Genomic_DNA"/>
</dbReference>
<dbReference type="InterPro" id="IPR006944">
    <property type="entry name" value="Phage/GTA_portal"/>
</dbReference>
<name>A0A2H5BFN4_9CAUD</name>
<protein>
    <submittedName>
        <fullName evidence="5">Portal protein</fullName>
    </submittedName>
</protein>
<accession>A0A2H5BFN4</accession>
<keyword evidence="2" id="KW-1171">Viral genome ejection through host cell envelope</keyword>
<dbReference type="KEGG" id="vg:40098802"/>
<gene>
    <name evidence="5" type="primary">4</name>
    <name evidence="5" type="ORF">PBI_DISMAS_4</name>
</gene>
<proteinExistence type="predicted"/>
<keyword evidence="3" id="KW-0231">Viral genome packaging</keyword>
<dbReference type="OrthoDB" id="826at10239"/>
<evidence type="ECO:0000313" key="6">
    <source>
        <dbReference type="Proteomes" id="UP000241261"/>
    </source>
</evidence>
<evidence type="ECO:0000256" key="1">
    <source>
        <dbReference type="ARBA" id="ARBA00022950"/>
    </source>
</evidence>
<feature type="region of interest" description="Disordered" evidence="4">
    <location>
        <begin position="388"/>
        <end position="467"/>
    </location>
</feature>
<keyword evidence="2" id="KW-1160">Virus entry into host cell</keyword>
<dbReference type="RefSeq" id="YP_009622065.1">
    <property type="nucleotide sequence ID" value="NC_042099.1"/>
</dbReference>
<reference evidence="5 6" key="1">
    <citation type="submission" date="2017-12" db="EMBL/GenBank/DDBJ databases">
        <authorList>
            <person name="Tomczak R."/>
            <person name="Garlena R.A."/>
            <person name="Russell D.A."/>
            <person name="Pope W.H."/>
            <person name="Jacobs-Sera D."/>
            <person name="Hatfull G.F."/>
        </authorList>
    </citation>
    <scope>NUCLEOTIDE SEQUENCE [LARGE SCALE GENOMIC DNA]</scope>
</reference>